<protein>
    <submittedName>
        <fullName evidence="2">Uncharacterized protein</fullName>
    </submittedName>
</protein>
<comment type="caution">
    <text evidence="2">The sequence shown here is derived from an EMBL/GenBank/DDBJ whole genome shotgun (WGS) entry which is preliminary data.</text>
</comment>
<evidence type="ECO:0000256" key="1">
    <source>
        <dbReference type="SAM" id="MobiDB-lite"/>
    </source>
</evidence>
<dbReference type="AlphaFoldDB" id="A0AAD6XMK3"/>
<evidence type="ECO:0000313" key="3">
    <source>
        <dbReference type="Proteomes" id="UP001222325"/>
    </source>
</evidence>
<evidence type="ECO:0000313" key="2">
    <source>
        <dbReference type="EMBL" id="KAJ7080428.1"/>
    </source>
</evidence>
<keyword evidence="3" id="KW-1185">Reference proteome</keyword>
<dbReference type="Proteomes" id="UP001222325">
    <property type="component" value="Unassembled WGS sequence"/>
</dbReference>
<feature type="region of interest" description="Disordered" evidence="1">
    <location>
        <begin position="101"/>
        <end position="204"/>
    </location>
</feature>
<proteinExistence type="predicted"/>
<accession>A0AAD6XMK3</accession>
<feature type="compositionally biased region" description="Basic and acidic residues" evidence="1">
    <location>
        <begin position="178"/>
        <end position="204"/>
    </location>
</feature>
<name>A0AAD6XMK3_9AGAR</name>
<feature type="compositionally biased region" description="Basic and acidic residues" evidence="1">
    <location>
        <begin position="144"/>
        <end position="156"/>
    </location>
</feature>
<sequence length="204" mass="21467">MTAQTCIPRQMNHRVGDNGDGSGFSPQHAWPVADARDGAQLVAALGEIEGRRRPAAALKKALADRRIVTMAVGPEPVEEMPRKKKGREEAQVGFAAARGVCHPGEAVGGAGAERGEIGQNKRGHASGGDAPAAKRVSSGVCVDAAERDCQRRRDGGRWAALAEETCADGQRPGGEGQRSGDRDDEPAVKDDFIAKDARVSTRHS</sequence>
<organism evidence="2 3">
    <name type="scientific">Mycena belliarum</name>
    <dbReference type="NCBI Taxonomy" id="1033014"/>
    <lineage>
        <taxon>Eukaryota</taxon>
        <taxon>Fungi</taxon>
        <taxon>Dikarya</taxon>
        <taxon>Basidiomycota</taxon>
        <taxon>Agaricomycotina</taxon>
        <taxon>Agaricomycetes</taxon>
        <taxon>Agaricomycetidae</taxon>
        <taxon>Agaricales</taxon>
        <taxon>Marasmiineae</taxon>
        <taxon>Mycenaceae</taxon>
        <taxon>Mycena</taxon>
    </lineage>
</organism>
<gene>
    <name evidence="2" type="ORF">B0H15DRAFT_804122</name>
</gene>
<reference evidence="2" key="1">
    <citation type="submission" date="2023-03" db="EMBL/GenBank/DDBJ databases">
        <title>Massive genome expansion in bonnet fungi (Mycena s.s.) driven by repeated elements and novel gene families across ecological guilds.</title>
        <authorList>
            <consortium name="Lawrence Berkeley National Laboratory"/>
            <person name="Harder C.B."/>
            <person name="Miyauchi S."/>
            <person name="Viragh M."/>
            <person name="Kuo A."/>
            <person name="Thoen E."/>
            <person name="Andreopoulos B."/>
            <person name="Lu D."/>
            <person name="Skrede I."/>
            <person name="Drula E."/>
            <person name="Henrissat B."/>
            <person name="Morin E."/>
            <person name="Kohler A."/>
            <person name="Barry K."/>
            <person name="LaButti K."/>
            <person name="Morin E."/>
            <person name="Salamov A."/>
            <person name="Lipzen A."/>
            <person name="Mereny Z."/>
            <person name="Hegedus B."/>
            <person name="Baldrian P."/>
            <person name="Stursova M."/>
            <person name="Weitz H."/>
            <person name="Taylor A."/>
            <person name="Grigoriev I.V."/>
            <person name="Nagy L.G."/>
            <person name="Martin F."/>
            <person name="Kauserud H."/>
        </authorList>
    </citation>
    <scope>NUCLEOTIDE SEQUENCE</scope>
    <source>
        <strain evidence="2">CBHHK173m</strain>
    </source>
</reference>
<dbReference type="EMBL" id="JARJCN010000055">
    <property type="protein sequence ID" value="KAJ7080428.1"/>
    <property type="molecule type" value="Genomic_DNA"/>
</dbReference>
<feature type="region of interest" description="Disordered" evidence="1">
    <location>
        <begin position="1"/>
        <end position="30"/>
    </location>
</feature>